<evidence type="ECO:0000259" key="2">
    <source>
        <dbReference type="PROSITE" id="PS51898"/>
    </source>
</evidence>
<proteinExistence type="predicted"/>
<gene>
    <name evidence="3" type="ORF">EZS28_046817</name>
</gene>
<dbReference type="InterPro" id="IPR002104">
    <property type="entry name" value="Integrase_catalytic"/>
</dbReference>
<dbReference type="GO" id="GO:0006310">
    <property type="term" value="P:DNA recombination"/>
    <property type="evidence" value="ECO:0007669"/>
    <property type="project" value="UniProtKB-KW"/>
</dbReference>
<name>A0A5J4TGL1_9EUKA</name>
<dbReference type="InterPro" id="IPR013762">
    <property type="entry name" value="Integrase-like_cat_sf"/>
</dbReference>
<dbReference type="AlphaFoldDB" id="A0A5J4TGL1"/>
<dbReference type="Proteomes" id="UP000324800">
    <property type="component" value="Unassembled WGS sequence"/>
</dbReference>
<protein>
    <recommendedName>
        <fullName evidence="2">Tyr recombinase domain-containing protein</fullName>
    </recommendedName>
</protein>
<feature type="non-terminal residue" evidence="3">
    <location>
        <position position="408"/>
    </location>
</feature>
<accession>A0A5J4TGL1</accession>
<dbReference type="PROSITE" id="PS51898">
    <property type="entry name" value="TYR_RECOMBINASE"/>
    <property type="match status" value="1"/>
</dbReference>
<dbReference type="EMBL" id="SNRW01031073">
    <property type="protein sequence ID" value="KAA6357656.1"/>
    <property type="molecule type" value="Genomic_DNA"/>
</dbReference>
<comment type="caution">
    <text evidence="3">The sequence shown here is derived from an EMBL/GenBank/DDBJ whole genome shotgun (WGS) entry which is preliminary data.</text>
</comment>
<sequence length="408" mass="46063">MVRQTNTSQSSTDTNGPSCLEAAHSEQLHRGSDSNGLAESMVVSATAKHGDQLDYARQFRQNIQRGSLNETQEDETTSRKSNTICDKNWKGDLIFNQLATCKHLEVEEQEALIKEMGLNLWRTRRAALASLDVYLKSKHKKASSILKGNVVLNVRRALDAMQKMGKNNQQIIAIRRGICSILALLTNNKDFTRSPLISSFMKPIVSTRIKKPKYDKAWNISKLLDFESLKSTDKTQQNVMLHALVLLEAHSTLRGTELASITRDSVTVELDSIKIIVSKKKAKNGGREIVIRPRFDKTICPFVALSNWINMLNDKFPGKQAMWLNKKNLQASEQGVRDLLRIRIRQAGIGKEYGSNTIRHSVMTELRKTKLTLQQVNMLTDHAPSSIIVDEYYNKPEHPLGIDDVINQ</sequence>
<keyword evidence="1" id="KW-0233">DNA recombination</keyword>
<dbReference type="GO" id="GO:0003677">
    <property type="term" value="F:DNA binding"/>
    <property type="evidence" value="ECO:0007669"/>
    <property type="project" value="InterPro"/>
</dbReference>
<dbReference type="SUPFAM" id="SSF56349">
    <property type="entry name" value="DNA breaking-rejoining enzymes"/>
    <property type="match status" value="1"/>
</dbReference>
<evidence type="ECO:0000313" key="3">
    <source>
        <dbReference type="EMBL" id="KAA6357656.1"/>
    </source>
</evidence>
<dbReference type="Gene3D" id="1.10.443.10">
    <property type="entry name" value="Intergrase catalytic core"/>
    <property type="match status" value="1"/>
</dbReference>
<dbReference type="Pfam" id="PF00589">
    <property type="entry name" value="Phage_integrase"/>
    <property type="match status" value="1"/>
</dbReference>
<reference evidence="3 4" key="1">
    <citation type="submission" date="2019-03" db="EMBL/GenBank/DDBJ databases">
        <title>Single cell metagenomics reveals metabolic interactions within the superorganism composed of flagellate Streblomastix strix and complex community of Bacteroidetes bacteria on its surface.</title>
        <authorList>
            <person name="Treitli S.C."/>
            <person name="Kolisko M."/>
            <person name="Husnik F."/>
            <person name="Keeling P."/>
            <person name="Hampl V."/>
        </authorList>
    </citation>
    <scope>NUCLEOTIDE SEQUENCE [LARGE SCALE GENOMIC DNA]</scope>
    <source>
        <strain evidence="3">ST1C</strain>
    </source>
</reference>
<evidence type="ECO:0000313" key="4">
    <source>
        <dbReference type="Proteomes" id="UP000324800"/>
    </source>
</evidence>
<dbReference type="GO" id="GO:0015074">
    <property type="term" value="P:DNA integration"/>
    <property type="evidence" value="ECO:0007669"/>
    <property type="project" value="InterPro"/>
</dbReference>
<feature type="domain" description="Tyr recombinase" evidence="2">
    <location>
        <begin position="209"/>
        <end position="407"/>
    </location>
</feature>
<evidence type="ECO:0000256" key="1">
    <source>
        <dbReference type="ARBA" id="ARBA00023172"/>
    </source>
</evidence>
<organism evidence="3 4">
    <name type="scientific">Streblomastix strix</name>
    <dbReference type="NCBI Taxonomy" id="222440"/>
    <lineage>
        <taxon>Eukaryota</taxon>
        <taxon>Metamonada</taxon>
        <taxon>Preaxostyla</taxon>
        <taxon>Oxymonadida</taxon>
        <taxon>Streblomastigidae</taxon>
        <taxon>Streblomastix</taxon>
    </lineage>
</organism>
<dbReference type="InterPro" id="IPR011010">
    <property type="entry name" value="DNA_brk_join_enz"/>
</dbReference>